<keyword evidence="4" id="KW-1185">Reference proteome</keyword>
<keyword evidence="1" id="KW-0175">Coiled coil</keyword>
<proteinExistence type="predicted"/>
<evidence type="ECO:0000256" key="1">
    <source>
        <dbReference type="SAM" id="Coils"/>
    </source>
</evidence>
<name>A0A2D0ZM82_9CAUD</name>
<reference evidence="4" key="1">
    <citation type="submission" date="2017-08" db="EMBL/GenBank/DDBJ databases">
        <authorList>
            <person name="de Groot N.N."/>
        </authorList>
    </citation>
    <scope>NUCLEOTIDE SEQUENCE [LARGE SCALE GENOMIC DNA]</scope>
</reference>
<feature type="coiled-coil region" evidence="1">
    <location>
        <begin position="57"/>
        <end position="113"/>
    </location>
</feature>
<dbReference type="Proteomes" id="UP000231419">
    <property type="component" value="Segment"/>
</dbReference>
<feature type="compositionally biased region" description="Acidic residues" evidence="2">
    <location>
        <begin position="123"/>
        <end position="137"/>
    </location>
</feature>
<feature type="region of interest" description="Disordered" evidence="2">
    <location>
        <begin position="116"/>
        <end position="173"/>
    </location>
</feature>
<evidence type="ECO:0000313" key="3">
    <source>
        <dbReference type="EMBL" id="ASZ74945.1"/>
    </source>
</evidence>
<gene>
    <name evidence="3" type="ORF">SEA_TRINA_143</name>
</gene>
<accession>A0A2D0ZM82</accession>
<evidence type="ECO:0000313" key="4">
    <source>
        <dbReference type="Proteomes" id="UP000231419"/>
    </source>
</evidence>
<dbReference type="EMBL" id="MF668286">
    <property type="protein sequence ID" value="ASZ74945.1"/>
    <property type="molecule type" value="Genomic_DNA"/>
</dbReference>
<protein>
    <submittedName>
        <fullName evidence="3">Uncharacterized protein</fullName>
    </submittedName>
</protein>
<organism evidence="3 4">
    <name type="scientific">Rhodococcus phage Trina</name>
    <dbReference type="NCBI Taxonomy" id="2027905"/>
    <lineage>
        <taxon>Viruses</taxon>
        <taxon>Duplodnaviria</taxon>
        <taxon>Heunggongvirae</taxon>
        <taxon>Uroviricota</taxon>
        <taxon>Caudoviricetes</taxon>
        <taxon>Trinavirus</taxon>
        <taxon>Trinavirus trina</taxon>
    </lineage>
</organism>
<evidence type="ECO:0000256" key="2">
    <source>
        <dbReference type="SAM" id="MobiDB-lite"/>
    </source>
</evidence>
<sequence>MELLLIATIQILSLVLLSKIQKKNKGEIMSLLDDSLAELRREIDALPGRINDKIGALTDALEQLKVLTDEYADYRKAEDAEDVEQNAALDAVRAQLEEQLTIATQAAADISAEAKRLSGVAAEEPEVEQPEEPETPEEPALPETAGGLPVIADSHPNPSVPDSEVTDDAAATE</sequence>